<dbReference type="PANTHER" id="PTHR47356:SF2">
    <property type="entry name" value="FAD-BINDING DOMAIN-CONTAINING PROTEIN-RELATED"/>
    <property type="match status" value="1"/>
</dbReference>
<dbReference type="AlphaFoldDB" id="A0AAD4D4T7"/>
<keyword evidence="5" id="KW-0472">Membrane</keyword>
<evidence type="ECO:0000313" key="8">
    <source>
        <dbReference type="Proteomes" id="UP001194580"/>
    </source>
</evidence>
<dbReference type="PANTHER" id="PTHR47356">
    <property type="entry name" value="FAD-DEPENDENT MONOOXYGENASE ASQG-RELATED"/>
    <property type="match status" value="1"/>
</dbReference>
<protein>
    <recommendedName>
        <fullName evidence="6">FAD-binding domain-containing protein</fullName>
    </recommendedName>
</protein>
<keyword evidence="5" id="KW-1133">Transmembrane helix</keyword>
<feature type="domain" description="FAD-binding" evidence="6">
    <location>
        <begin position="7"/>
        <end position="169"/>
    </location>
</feature>
<dbReference type="InterPro" id="IPR036188">
    <property type="entry name" value="FAD/NAD-bd_sf"/>
</dbReference>
<evidence type="ECO:0000259" key="6">
    <source>
        <dbReference type="Pfam" id="PF01494"/>
    </source>
</evidence>
<dbReference type="PRINTS" id="PR00420">
    <property type="entry name" value="RNGMNOXGNASE"/>
</dbReference>
<feature type="transmembrane region" description="Helical" evidence="5">
    <location>
        <begin position="6"/>
        <end position="24"/>
    </location>
</feature>
<organism evidence="7 8">
    <name type="scientific">Linnemannia exigua</name>
    <dbReference type="NCBI Taxonomy" id="604196"/>
    <lineage>
        <taxon>Eukaryota</taxon>
        <taxon>Fungi</taxon>
        <taxon>Fungi incertae sedis</taxon>
        <taxon>Mucoromycota</taxon>
        <taxon>Mortierellomycotina</taxon>
        <taxon>Mortierellomycetes</taxon>
        <taxon>Mortierellales</taxon>
        <taxon>Mortierellaceae</taxon>
        <taxon>Linnemannia</taxon>
    </lineage>
</organism>
<sequence>MAEGKPNVLIVGAGLGGLLLGALLERASISYTIFERTSVVKPLGSGILIGPNILSLFDQLGIMEEFIALGKNTIQGVISKDNVGPVLTISHILQKELSGYYSYNIARPALYELLLKQVPTHKVLFNKRVLTVTEEDNKVKIQTADSSVYEGEILVGADGAYSAVRQRIYEALDKEGILPESDQEELPFSCTCLVGQTNKIDMNLFPEFKGEKVPFYNTMSADKPFTWVIGVTAQETVTWMMMHHLDRNSSKAAEEQRFRGLENSEWGPLAAETMCDETRHFPLPIGTKKMTMGDMYDLTPKEQISKVMLEEKVFKTWFSGRAVLLGDACHKLNPAGAHGAVTSMHDAIALANLIYALPSSPTATEIEQAFIEYQAERLPHVMDSFKSSQMMAKFMNRNMIGSLALFVMRVMPQWMWKIVFHKMVQNRPTCGWMKDIKERGTVPAEVSPSTEKARAMFKKRQGNTVSM</sequence>
<dbReference type="GO" id="GO:0004497">
    <property type="term" value="F:monooxygenase activity"/>
    <property type="evidence" value="ECO:0007669"/>
    <property type="project" value="InterPro"/>
</dbReference>
<dbReference type="InterPro" id="IPR050562">
    <property type="entry name" value="FAD_mOase_fung"/>
</dbReference>
<keyword evidence="8" id="KW-1185">Reference proteome</keyword>
<evidence type="ECO:0000256" key="3">
    <source>
        <dbReference type="ARBA" id="ARBA00022827"/>
    </source>
</evidence>
<dbReference type="Gene3D" id="3.50.50.60">
    <property type="entry name" value="FAD/NAD(P)-binding domain"/>
    <property type="match status" value="1"/>
</dbReference>
<dbReference type="EMBL" id="JAAAIL010001651">
    <property type="protein sequence ID" value="KAG0266962.1"/>
    <property type="molecule type" value="Genomic_DNA"/>
</dbReference>
<comment type="similarity">
    <text evidence="1">Belongs to the paxM FAD-dependent monooxygenase family.</text>
</comment>
<evidence type="ECO:0000256" key="2">
    <source>
        <dbReference type="ARBA" id="ARBA00022630"/>
    </source>
</evidence>
<dbReference type="SUPFAM" id="SSF51905">
    <property type="entry name" value="FAD/NAD(P)-binding domain"/>
    <property type="match status" value="1"/>
</dbReference>
<keyword evidence="2" id="KW-0285">Flavoprotein</keyword>
<keyword evidence="3" id="KW-0274">FAD</keyword>
<evidence type="ECO:0000313" key="7">
    <source>
        <dbReference type="EMBL" id="KAG0266962.1"/>
    </source>
</evidence>
<dbReference type="InterPro" id="IPR002938">
    <property type="entry name" value="FAD-bd"/>
</dbReference>
<dbReference type="Pfam" id="PF01494">
    <property type="entry name" value="FAD_binding_3"/>
    <property type="match status" value="2"/>
</dbReference>
<keyword evidence="5" id="KW-0812">Transmembrane</keyword>
<gene>
    <name evidence="7" type="ORF">BGZ95_002967</name>
</gene>
<keyword evidence="4" id="KW-0560">Oxidoreductase</keyword>
<evidence type="ECO:0000256" key="1">
    <source>
        <dbReference type="ARBA" id="ARBA00007992"/>
    </source>
</evidence>
<name>A0AAD4D4T7_9FUNG</name>
<reference evidence="7" key="1">
    <citation type="journal article" date="2020" name="Fungal Divers.">
        <title>Resolving the Mortierellaceae phylogeny through synthesis of multi-gene phylogenetics and phylogenomics.</title>
        <authorList>
            <person name="Vandepol N."/>
            <person name="Liber J."/>
            <person name="Desiro A."/>
            <person name="Na H."/>
            <person name="Kennedy M."/>
            <person name="Barry K."/>
            <person name="Grigoriev I.V."/>
            <person name="Miller A.N."/>
            <person name="O'Donnell K."/>
            <person name="Stajich J.E."/>
            <person name="Bonito G."/>
        </authorList>
    </citation>
    <scope>NUCLEOTIDE SEQUENCE</scope>
    <source>
        <strain evidence="7">NRRL 28262</strain>
    </source>
</reference>
<feature type="domain" description="FAD-binding" evidence="6">
    <location>
        <begin position="300"/>
        <end position="383"/>
    </location>
</feature>
<comment type="caution">
    <text evidence="7">The sequence shown here is derived from an EMBL/GenBank/DDBJ whole genome shotgun (WGS) entry which is preliminary data.</text>
</comment>
<proteinExistence type="inferred from homology"/>
<dbReference type="Proteomes" id="UP001194580">
    <property type="component" value="Unassembled WGS sequence"/>
</dbReference>
<evidence type="ECO:0000256" key="4">
    <source>
        <dbReference type="ARBA" id="ARBA00023002"/>
    </source>
</evidence>
<evidence type="ECO:0000256" key="5">
    <source>
        <dbReference type="SAM" id="Phobius"/>
    </source>
</evidence>
<dbReference type="GO" id="GO:0071949">
    <property type="term" value="F:FAD binding"/>
    <property type="evidence" value="ECO:0007669"/>
    <property type="project" value="InterPro"/>
</dbReference>
<accession>A0AAD4D4T7</accession>